<reference evidence="2 3" key="1">
    <citation type="submission" date="2017-12" db="EMBL/GenBank/DDBJ databases">
        <title>Comparative genomics of Botrytis spp.</title>
        <authorList>
            <person name="Valero-Jimenez C.A."/>
            <person name="Tapia P."/>
            <person name="Veloso J."/>
            <person name="Silva-Moreno E."/>
            <person name="Staats M."/>
            <person name="Valdes J.H."/>
            <person name="Van Kan J.A.L."/>
        </authorList>
    </citation>
    <scope>NUCLEOTIDE SEQUENCE [LARGE SCALE GENOMIC DNA]</scope>
    <source>
        <strain evidence="2 3">Bt9001</strain>
    </source>
</reference>
<sequence length="416" mass="49817">MVSSPFSDMLKSPYHPDHIFGDEDTWYDAPADLPQQEIEEYFDTLEDQNLHIALAVKEKTNRFVNNPERNYWPILPTDTLKNEIVVFITDENLRDDDREYIQLQDIRAKLSNLHDIHERDIEVEDHTISMKLQKLWAVGETLYEPDNVYTGSDYKRKRDLVLERINECSRTKERLENEYLDTVSMLAKKTREISQEWKKKCREHETELALQQMRANNSETQNHLQNVLREKAGLESRLVLLQYDNELIETRMYQFQDDYNHLQRVREGVLGEYNQTVNRAIEQQNDDAIRIQNLQARLRNHREAIILERSQRDAARENCSALLENLGRERQESTLVRRDLFEARTRGDYLNHSIDVLKMEMSDQKNWSDELEMHAMQGEVFNRMDGTWEPSVYKRRLEEYEDREMEERAAKRARRY</sequence>
<proteinExistence type="predicted"/>
<gene>
    <name evidence="2" type="ORF">BTUL_0100g00070</name>
</gene>
<name>A0A4Z1EK27_9HELO</name>
<dbReference type="EMBL" id="PQXH01000100">
    <property type="protein sequence ID" value="TGO11830.1"/>
    <property type="molecule type" value="Genomic_DNA"/>
</dbReference>
<evidence type="ECO:0000313" key="2">
    <source>
        <dbReference type="EMBL" id="TGO11830.1"/>
    </source>
</evidence>
<dbReference type="Proteomes" id="UP000297777">
    <property type="component" value="Unassembled WGS sequence"/>
</dbReference>
<protein>
    <submittedName>
        <fullName evidence="2">Uncharacterized protein</fullName>
    </submittedName>
</protein>
<evidence type="ECO:0000313" key="3">
    <source>
        <dbReference type="Proteomes" id="UP000297777"/>
    </source>
</evidence>
<accession>A0A4Z1EK27</accession>
<keyword evidence="3" id="KW-1185">Reference proteome</keyword>
<comment type="caution">
    <text evidence="2">The sequence shown here is derived from an EMBL/GenBank/DDBJ whole genome shotgun (WGS) entry which is preliminary data.</text>
</comment>
<dbReference type="OrthoDB" id="3535889at2759"/>
<evidence type="ECO:0000256" key="1">
    <source>
        <dbReference type="SAM" id="Coils"/>
    </source>
</evidence>
<feature type="coiled-coil region" evidence="1">
    <location>
        <begin position="210"/>
        <end position="237"/>
    </location>
</feature>
<dbReference type="AlphaFoldDB" id="A0A4Z1EK27"/>
<keyword evidence="1" id="KW-0175">Coiled coil</keyword>
<feature type="coiled-coil region" evidence="1">
    <location>
        <begin position="291"/>
        <end position="332"/>
    </location>
</feature>
<organism evidence="2 3">
    <name type="scientific">Botrytis tulipae</name>
    <dbReference type="NCBI Taxonomy" id="87230"/>
    <lineage>
        <taxon>Eukaryota</taxon>
        <taxon>Fungi</taxon>
        <taxon>Dikarya</taxon>
        <taxon>Ascomycota</taxon>
        <taxon>Pezizomycotina</taxon>
        <taxon>Leotiomycetes</taxon>
        <taxon>Helotiales</taxon>
        <taxon>Sclerotiniaceae</taxon>
        <taxon>Botrytis</taxon>
    </lineage>
</organism>